<dbReference type="Pfam" id="PF04413">
    <property type="entry name" value="Glycos_transf_N"/>
    <property type="match status" value="1"/>
</dbReference>
<proteinExistence type="predicted"/>
<organism evidence="3">
    <name type="scientific">mine drainage metagenome</name>
    <dbReference type="NCBI Taxonomy" id="410659"/>
    <lineage>
        <taxon>unclassified sequences</taxon>
        <taxon>metagenomes</taxon>
        <taxon>ecological metagenomes</taxon>
    </lineage>
</organism>
<feature type="domain" description="3-deoxy-D-manno-octulosonic-acid transferase N-terminal" evidence="2">
    <location>
        <begin position="34"/>
        <end position="208"/>
    </location>
</feature>
<dbReference type="EC" id="2.4.99.12" evidence="3"/>
<dbReference type="PANTHER" id="PTHR42755:SF1">
    <property type="entry name" value="3-DEOXY-D-MANNO-OCTULOSONIC ACID TRANSFERASE, MITOCHONDRIAL-RELATED"/>
    <property type="match status" value="1"/>
</dbReference>
<dbReference type="SUPFAM" id="SSF53756">
    <property type="entry name" value="UDP-Glycosyltransferase/glycogen phosphorylase"/>
    <property type="match status" value="1"/>
</dbReference>
<name>A0A1J5T722_9ZZZZ</name>
<sequence>MLLSLYRTLTTLGAPLIDAYLARRLRRGKEDAARFEERRGRAGQPRPPGRLVWLHGASVGETLSLLPLVERLLARPGLAVLVTSGTVTSAALMAERLPAGALHQYVPVDRLPWVRRFLDHWRPDLVLWCESEFWPNLLCETAARAIPMVLLNGRVSDRSFARWQKHPRLIARLLGCFRLCLGQSDTDCARLQALGAPQVACRGNLKFATPPLPAGEDALAALRNTLAGRPRWLLASSHPGEEALAGRAHQALAARHPGLLTVIVPRHPQRGAAIAADLRDLGLTVARRAGGESVGADTQILLADTLGEMGLFIRLCPIVMMGKSLIGQGGQNPLEPARLGAAVLFGPHMDNFADIAARMAAAGAARRVDSESALAATLGNLLAEPAQSAMMGETARRFAQDQAGVLDAVLAMLTPWLDAPGA</sequence>
<dbReference type="GO" id="GO:0009245">
    <property type="term" value="P:lipid A biosynthetic process"/>
    <property type="evidence" value="ECO:0007669"/>
    <property type="project" value="TreeGrafter"/>
</dbReference>
<reference evidence="3" key="1">
    <citation type="submission" date="2016-10" db="EMBL/GenBank/DDBJ databases">
        <title>Sequence of Gallionella enrichment culture.</title>
        <authorList>
            <person name="Poehlein A."/>
            <person name="Muehling M."/>
            <person name="Daniel R."/>
        </authorList>
    </citation>
    <scope>NUCLEOTIDE SEQUENCE</scope>
</reference>
<dbReference type="AlphaFoldDB" id="A0A1J5T722"/>
<dbReference type="EMBL" id="MLJW01000034">
    <property type="protein sequence ID" value="OIR07934.1"/>
    <property type="molecule type" value="Genomic_DNA"/>
</dbReference>
<accession>A0A1J5T722</accession>
<evidence type="ECO:0000259" key="2">
    <source>
        <dbReference type="Pfam" id="PF04413"/>
    </source>
</evidence>
<dbReference type="GO" id="GO:0005886">
    <property type="term" value="C:plasma membrane"/>
    <property type="evidence" value="ECO:0007669"/>
    <property type="project" value="TreeGrafter"/>
</dbReference>
<dbReference type="Gene3D" id="3.40.50.11720">
    <property type="entry name" value="3-Deoxy-D-manno-octulosonic-acid transferase, N-terminal domain"/>
    <property type="match status" value="1"/>
</dbReference>
<protein>
    <submittedName>
        <fullName evidence="3">3-deoxy-D-manno-octulosonic acid transferase</fullName>
        <ecNumber evidence="3">2.4.99.12</ecNumber>
        <ecNumber evidence="3">2.4.99.13</ecNumber>
    </submittedName>
</protein>
<evidence type="ECO:0000313" key="3">
    <source>
        <dbReference type="EMBL" id="OIR07934.1"/>
    </source>
</evidence>
<comment type="caution">
    <text evidence="3">The sequence shown here is derived from an EMBL/GenBank/DDBJ whole genome shotgun (WGS) entry which is preliminary data.</text>
</comment>
<evidence type="ECO:0000256" key="1">
    <source>
        <dbReference type="ARBA" id="ARBA00022679"/>
    </source>
</evidence>
<keyword evidence="1 3" id="KW-0808">Transferase</keyword>
<keyword evidence="3" id="KW-0328">Glycosyltransferase</keyword>
<dbReference type="Gene3D" id="3.40.50.2000">
    <property type="entry name" value="Glycogen Phosphorylase B"/>
    <property type="match status" value="1"/>
</dbReference>
<dbReference type="InterPro" id="IPR038107">
    <property type="entry name" value="Glycos_transf_N_sf"/>
</dbReference>
<dbReference type="GO" id="GO:0043842">
    <property type="term" value="F:Kdo transferase activity"/>
    <property type="evidence" value="ECO:0007669"/>
    <property type="project" value="UniProtKB-EC"/>
</dbReference>
<dbReference type="InterPro" id="IPR039901">
    <property type="entry name" value="Kdotransferase"/>
</dbReference>
<gene>
    <name evidence="3" type="primary">waaA_3</name>
    <name evidence="3" type="ORF">GALL_97970</name>
</gene>
<dbReference type="InterPro" id="IPR007507">
    <property type="entry name" value="Glycos_transf_N"/>
</dbReference>
<dbReference type="EC" id="2.4.99.13" evidence="3"/>
<dbReference type="PANTHER" id="PTHR42755">
    <property type="entry name" value="3-DEOXY-MANNO-OCTULOSONATE CYTIDYLYLTRANSFERASE"/>
    <property type="match status" value="1"/>
</dbReference>